<protein>
    <submittedName>
        <fullName evidence="4">Putative leucine-rich repeat-containing protein</fullName>
    </submittedName>
</protein>
<feature type="region of interest" description="Disordered" evidence="2">
    <location>
        <begin position="609"/>
        <end position="628"/>
    </location>
</feature>
<dbReference type="Gene3D" id="1.20.1170.10">
    <property type="match status" value="1"/>
</dbReference>
<feature type="coiled-coil region" evidence="1">
    <location>
        <begin position="303"/>
        <end position="456"/>
    </location>
</feature>
<name>A0A4V6AB17_POPAL</name>
<feature type="coiled-coil region" evidence="1">
    <location>
        <begin position="931"/>
        <end position="993"/>
    </location>
</feature>
<feature type="coiled-coil region" evidence="1">
    <location>
        <begin position="481"/>
        <end position="605"/>
    </location>
</feature>
<feature type="compositionally biased region" description="Polar residues" evidence="2">
    <location>
        <begin position="254"/>
        <end position="277"/>
    </location>
</feature>
<dbReference type="STRING" id="43335.A0A4V6AB17"/>
<dbReference type="PANTHER" id="PTHR47270:SF3">
    <property type="entry name" value="HYPOTETICAL PROTEIN"/>
    <property type="match status" value="1"/>
</dbReference>
<feature type="compositionally biased region" description="Polar residues" evidence="2">
    <location>
        <begin position="609"/>
        <end position="625"/>
    </location>
</feature>
<evidence type="ECO:0000259" key="3">
    <source>
        <dbReference type="PROSITE" id="PS51840"/>
    </source>
</evidence>
<feature type="region of interest" description="Disordered" evidence="2">
    <location>
        <begin position="1301"/>
        <end position="1323"/>
    </location>
</feature>
<feature type="domain" description="C2 NT-type" evidence="3">
    <location>
        <begin position="9"/>
        <end position="145"/>
    </location>
</feature>
<feature type="region of interest" description="Disordered" evidence="2">
    <location>
        <begin position="154"/>
        <end position="277"/>
    </location>
</feature>
<comment type="caution">
    <text evidence="4">The sequence shown here is derived from an EMBL/GenBank/DDBJ whole genome shotgun (WGS) entry which is preliminary data.</text>
</comment>
<dbReference type="InterPro" id="IPR019448">
    <property type="entry name" value="NT-C2"/>
</dbReference>
<feature type="coiled-coil region" evidence="1">
    <location>
        <begin position="1155"/>
        <end position="1227"/>
    </location>
</feature>
<evidence type="ECO:0000256" key="2">
    <source>
        <dbReference type="SAM" id="MobiDB-lite"/>
    </source>
</evidence>
<reference evidence="4" key="1">
    <citation type="submission" date="2018-10" db="EMBL/GenBank/DDBJ databases">
        <title>Population genomic analysis revealed the cold adaptation of white poplar.</title>
        <authorList>
            <person name="Liu Y.-J."/>
        </authorList>
    </citation>
    <scope>NUCLEOTIDE SEQUENCE [LARGE SCALE GENOMIC DNA]</scope>
    <source>
        <strain evidence="4">PAL-ZL1</strain>
    </source>
</reference>
<sequence>MFRLHKARPAAKSSSGEKTDFKFSYFKALQVPRGWDKLSVSIVSVETGKTIAKTSKAAARNGNCQWTESLSESMWTASQDESSKEHDECLFKFVVAMGSARSGILGEATVNMASYMSSSDSVPVSFPLKRCNHGTVLQVKIQCLTPRTKLIRDDKSKETDSHKEDINADSDQSHEVEIKSEESNGTIAKSEESYSGRDSSSTSLPQEHERRPEASFSNSDSHHSYDSAEDFTRRESFSPSNNLSGDEPPLISGKPNSASSQKSYPMGNPSESNHSSFKSRITLPENLSQEDTQEFATSSLRISGSSKSLLERAEDTIEDLRNEAKMWERNARKVMLDMELLRKEYSEQSKNQANLYMELSAACAERDGLQKEVEQLKLLLEKSTAKPAALEDYTFQDEGAVKELENDVMFQRESNANLSLQLKRSQESNAELVSVLQELEETIEKQKDEIDNLSALQSKFSDMENSIQMNLEKNRNLILHTQQLQESEKILQAKVQALEKDLEDKNRSIENESMNNRNFLHMETEYKCKLTAKEKEIVSLKAKLSESLNERHYSTKMESITGGDENLIREIEALKVKLQELESDCQELTDENLELLLKLKEKKKSSTDGVLSSTSFMSEGNGQESQMDKLEEKMKKKLLREIENDHNLSIQQIESLKSQLEVEVKELKMELGEKLAEIERLKASLLSKEDENEDLQRYQRELEAKLSVLQNEKGQMEERMEIVTRGGDIATKCLNDLRKDLMVLSSSVDSHVSANKILERRSSELASAKQELEIRLSELKQENEELSSHITVLEGQITQLTDERKSTKLELENSKTQVQILQDQVSRLKNDVETQTTDLKQNLQQLHDQWSEAQEDCDYLKRENLNLQATAESIMQECSSLQKSNGELERQKLELQGHCTHLEAKLRESHRRFADCSRRVTVLEENISSVLEDSASKEEKLIAELETLLEENEKQNKRFSLLNQMYLEMMVEVESLQREVGNLTKQLSATQADRERIASEAVDEVSGLCAVIAKLESELNTSQIESNTKVQGLMGELAASKQNQEMLKVDNGRMSKLLTNYISCEENFKTTLSDLELKLTVSEYERQQVMEESTKLKVQLLEIGSLQDEVVVLKNELNAIKYEKEKLETSCRLVSGECRELKIEKSSFIEKITILQKAVSELEDSKQKIISLEEKLLRMEGDLMAKEAFCEQYAEINSELTRIKRANKQLQQQMRQVEEDKLACLTRTQSLEGEVVFLKDQQQNQRDSERKNSYSNQLQEGDYGYKIPDGVVPASKSRSLEENLAKALEENNSYKIQLKRLKSEGRKSVPRSRKSTAEGEVVPKEKFERTKSSLEAELRDIRERYFHMSLKYAEVEANREELVMKLKASNSGKRCEPHVVACIVAAAAAAADGIGLDKSSPTVRDEALVFSIFPCTSQDARLNHQLPHFLFISTP</sequence>
<dbReference type="SUPFAM" id="SSF57997">
    <property type="entry name" value="Tropomyosin"/>
    <property type="match status" value="2"/>
</dbReference>
<feature type="compositionally biased region" description="Basic and acidic residues" evidence="2">
    <location>
        <begin position="154"/>
        <end position="182"/>
    </location>
</feature>
<feature type="coiled-coil region" evidence="1">
    <location>
        <begin position="639"/>
        <end position="719"/>
    </location>
</feature>
<gene>
    <name evidence="4" type="ORF">D5086_0000055190</name>
</gene>
<feature type="coiled-coil region" evidence="1">
    <location>
        <begin position="755"/>
        <end position="891"/>
    </location>
</feature>
<keyword evidence="1" id="KW-0175">Coiled coil</keyword>
<dbReference type="PANTHER" id="PTHR47270">
    <property type="entry name" value="PROTEIN MLP1-LIKE"/>
    <property type="match status" value="1"/>
</dbReference>
<feature type="region of interest" description="Disordered" evidence="2">
    <location>
        <begin position="1239"/>
        <end position="1265"/>
    </location>
</feature>
<evidence type="ECO:0000313" key="4">
    <source>
        <dbReference type="EMBL" id="TKS13206.1"/>
    </source>
</evidence>
<feature type="compositionally biased region" description="Basic and acidic residues" evidence="2">
    <location>
        <begin position="220"/>
        <end position="236"/>
    </location>
</feature>
<dbReference type="Pfam" id="PF10358">
    <property type="entry name" value="NT-C2"/>
    <property type="match status" value="1"/>
</dbReference>
<accession>A0A4V6AB17</accession>
<evidence type="ECO:0000256" key="1">
    <source>
        <dbReference type="SAM" id="Coils"/>
    </source>
</evidence>
<dbReference type="PROSITE" id="PS51840">
    <property type="entry name" value="C2_NT"/>
    <property type="match status" value="1"/>
</dbReference>
<organism evidence="4">
    <name type="scientific">Populus alba</name>
    <name type="common">White poplar</name>
    <dbReference type="NCBI Taxonomy" id="43335"/>
    <lineage>
        <taxon>Eukaryota</taxon>
        <taxon>Viridiplantae</taxon>
        <taxon>Streptophyta</taxon>
        <taxon>Embryophyta</taxon>
        <taxon>Tracheophyta</taxon>
        <taxon>Spermatophyta</taxon>
        <taxon>Magnoliopsida</taxon>
        <taxon>eudicotyledons</taxon>
        <taxon>Gunneridae</taxon>
        <taxon>Pentapetalae</taxon>
        <taxon>rosids</taxon>
        <taxon>fabids</taxon>
        <taxon>Malpighiales</taxon>
        <taxon>Salicaceae</taxon>
        <taxon>Saliceae</taxon>
        <taxon>Populus</taxon>
    </lineage>
</organism>
<proteinExistence type="predicted"/>
<dbReference type="EMBL" id="RCHU01000138">
    <property type="protein sequence ID" value="TKS13206.1"/>
    <property type="molecule type" value="Genomic_DNA"/>
</dbReference>